<name>D4YJN7_9MICO</name>
<dbReference type="STRING" id="585530.HMPREF0183_0147"/>
<dbReference type="FunFam" id="3.40.640.10:FF:000084">
    <property type="entry name" value="IscS-like cysteine desulfurase"/>
    <property type="match status" value="1"/>
</dbReference>
<comment type="caution">
    <text evidence="13">The sequence shown here is derived from an EMBL/GenBank/DDBJ whole genome shotgun (WGS) entry which is preliminary data.</text>
</comment>
<keyword evidence="7" id="KW-0408">Iron</keyword>
<comment type="cofactor">
    <cofactor evidence="1 10">
        <name>pyridoxal 5'-phosphate</name>
        <dbReference type="ChEBI" id="CHEBI:597326"/>
    </cofactor>
</comment>
<dbReference type="eggNOG" id="COG1104">
    <property type="taxonomic scope" value="Bacteria"/>
</dbReference>
<evidence type="ECO:0000259" key="12">
    <source>
        <dbReference type="Pfam" id="PF00266"/>
    </source>
</evidence>
<organism evidence="13 14">
    <name type="scientific">Brevibacterium mcbrellneri ATCC 49030</name>
    <dbReference type="NCBI Taxonomy" id="585530"/>
    <lineage>
        <taxon>Bacteria</taxon>
        <taxon>Bacillati</taxon>
        <taxon>Actinomycetota</taxon>
        <taxon>Actinomycetes</taxon>
        <taxon>Micrococcales</taxon>
        <taxon>Brevibacteriaceae</taxon>
        <taxon>Brevibacterium</taxon>
    </lineage>
</organism>
<proteinExistence type="inferred from homology"/>
<keyword evidence="6" id="KW-0663">Pyridoxal phosphate</keyword>
<keyword evidence="13" id="KW-0032">Aminotransferase</keyword>
<evidence type="ECO:0000256" key="10">
    <source>
        <dbReference type="RuleBase" id="RU004504"/>
    </source>
</evidence>
<gene>
    <name evidence="13" type="primary">iscS</name>
    <name evidence="13" type="ORF">HMPREF0183_0147</name>
</gene>
<evidence type="ECO:0000256" key="4">
    <source>
        <dbReference type="ARBA" id="ARBA00022679"/>
    </source>
</evidence>
<evidence type="ECO:0000256" key="9">
    <source>
        <dbReference type="ARBA" id="ARBA00050776"/>
    </source>
</evidence>
<evidence type="ECO:0000256" key="8">
    <source>
        <dbReference type="ARBA" id="ARBA00023014"/>
    </source>
</evidence>
<evidence type="ECO:0000256" key="2">
    <source>
        <dbReference type="ARBA" id="ARBA00006490"/>
    </source>
</evidence>
<protein>
    <recommendedName>
        <fullName evidence="3">cysteine desulfurase</fullName>
        <ecNumber evidence="3">2.8.1.7</ecNumber>
    </recommendedName>
</protein>
<dbReference type="PIRSF" id="PIRSF005572">
    <property type="entry name" value="NifS"/>
    <property type="match status" value="1"/>
</dbReference>
<feature type="compositionally biased region" description="Low complexity" evidence="11">
    <location>
        <begin position="401"/>
        <end position="412"/>
    </location>
</feature>
<dbReference type="InterPro" id="IPR015421">
    <property type="entry name" value="PyrdxlP-dep_Trfase_major"/>
</dbReference>
<dbReference type="InterPro" id="IPR000192">
    <property type="entry name" value="Aminotrans_V_dom"/>
</dbReference>
<dbReference type="SUPFAM" id="SSF53383">
    <property type="entry name" value="PLP-dependent transferases"/>
    <property type="match status" value="1"/>
</dbReference>
<dbReference type="PROSITE" id="PS00595">
    <property type="entry name" value="AA_TRANSFER_CLASS_5"/>
    <property type="match status" value="1"/>
</dbReference>
<dbReference type="GO" id="GO:0051536">
    <property type="term" value="F:iron-sulfur cluster binding"/>
    <property type="evidence" value="ECO:0007669"/>
    <property type="project" value="UniProtKB-KW"/>
</dbReference>
<sequence>MRIYLDYAATCPIQPQVLDAYVEELQQVGNPSALHASGQLARMRLEAAREQLAQCVGAQSAEVVFTSGGTEADNLALKGLFWQANKAHLTTGAPHERPVVMVSAIEHSAILETAEWLETQGATIVTLPVDEQGVVRVDAARELLETHGPRTAVVSVMWANNEIGVLQPVPEITKLAHAHGALMHTDAVQALGNVDLNFSEAGVDAMTVTAHKLGGPVGIGALILKRGVNAVPVLHGGGQERSVRSGTLDVPGAVAFATAARLATEDRDEKVRIARLRDRLIAGIEERIPDAQLTGPRGDGRLPGNAHFVFPGCEGDTLLFGLDMAGFDTATGSACSAGVNRPSHVLLALGRSEDNARSSQRFTLGPGTTEEHIDALLKVLPQVVENARKAGMVSATPAWMSAGEGSSAASSAHTDTEGTETS</sequence>
<accession>D4YJN7</accession>
<evidence type="ECO:0000256" key="6">
    <source>
        <dbReference type="ARBA" id="ARBA00022898"/>
    </source>
</evidence>
<evidence type="ECO:0000256" key="5">
    <source>
        <dbReference type="ARBA" id="ARBA00022723"/>
    </source>
</evidence>
<dbReference type="Pfam" id="PF00266">
    <property type="entry name" value="Aminotran_5"/>
    <property type="match status" value="1"/>
</dbReference>
<feature type="region of interest" description="Disordered" evidence="11">
    <location>
        <begin position="401"/>
        <end position="422"/>
    </location>
</feature>
<evidence type="ECO:0000256" key="3">
    <source>
        <dbReference type="ARBA" id="ARBA00012239"/>
    </source>
</evidence>
<comment type="similarity">
    <text evidence="2">Belongs to the class-V pyridoxal-phosphate-dependent aminotransferase family. NifS/IscS subfamily.</text>
</comment>
<reference evidence="13 14" key="1">
    <citation type="submission" date="2010-04" db="EMBL/GenBank/DDBJ databases">
        <authorList>
            <person name="Qin X."/>
            <person name="Bachman B."/>
            <person name="Battles P."/>
            <person name="Bell A."/>
            <person name="Bess C."/>
            <person name="Bickham C."/>
            <person name="Chaboub L."/>
            <person name="Chen D."/>
            <person name="Coyle M."/>
            <person name="Deiros D.R."/>
            <person name="Dinh H."/>
            <person name="Forbes L."/>
            <person name="Fowler G."/>
            <person name="Francisco L."/>
            <person name="Fu Q."/>
            <person name="Gubbala S."/>
            <person name="Hale W."/>
            <person name="Han Y."/>
            <person name="Hemphill L."/>
            <person name="Highlander S.K."/>
            <person name="Hirani K."/>
            <person name="Hogues M."/>
            <person name="Jackson L."/>
            <person name="Jakkamsetti A."/>
            <person name="Javaid M."/>
            <person name="Jiang H."/>
            <person name="Korchina V."/>
            <person name="Kovar C."/>
            <person name="Lara F."/>
            <person name="Lee S."/>
            <person name="Mata R."/>
            <person name="Mathew T."/>
            <person name="Moen C."/>
            <person name="Morales K."/>
            <person name="Munidasa M."/>
            <person name="Nazareth L."/>
            <person name="Ngo R."/>
            <person name="Nguyen L."/>
            <person name="Okwuonu G."/>
            <person name="Ongeri F."/>
            <person name="Patil S."/>
            <person name="Petrosino J."/>
            <person name="Pham C."/>
            <person name="Pham P."/>
            <person name="Pu L.-L."/>
            <person name="Puazo M."/>
            <person name="Raj R."/>
            <person name="Reid J."/>
            <person name="Rouhana J."/>
            <person name="Saada N."/>
            <person name="Shang Y."/>
            <person name="Simmons D."/>
            <person name="Thornton R."/>
            <person name="Warren J."/>
            <person name="Weissenberger G."/>
            <person name="Zhang J."/>
            <person name="Zhang L."/>
            <person name="Zhou C."/>
            <person name="Zhu D."/>
            <person name="Muzny D."/>
            <person name="Worley K."/>
            <person name="Gibbs R."/>
        </authorList>
    </citation>
    <scope>NUCLEOTIDE SEQUENCE [LARGE SCALE GENOMIC DNA]</scope>
    <source>
        <strain evidence="13 14">ATCC 49030</strain>
    </source>
</reference>
<dbReference type="PANTHER" id="PTHR11601:SF34">
    <property type="entry name" value="CYSTEINE DESULFURASE"/>
    <property type="match status" value="1"/>
</dbReference>
<dbReference type="GO" id="GO:0008483">
    <property type="term" value="F:transaminase activity"/>
    <property type="evidence" value="ECO:0007669"/>
    <property type="project" value="UniProtKB-KW"/>
</dbReference>
<dbReference type="EC" id="2.8.1.7" evidence="3"/>
<dbReference type="Proteomes" id="UP000005714">
    <property type="component" value="Unassembled WGS sequence"/>
</dbReference>
<evidence type="ECO:0000256" key="1">
    <source>
        <dbReference type="ARBA" id="ARBA00001933"/>
    </source>
</evidence>
<comment type="catalytic activity">
    <reaction evidence="9">
        <text>(sulfur carrier)-H + L-cysteine = (sulfur carrier)-SH + L-alanine</text>
        <dbReference type="Rhea" id="RHEA:43892"/>
        <dbReference type="Rhea" id="RHEA-COMP:14737"/>
        <dbReference type="Rhea" id="RHEA-COMP:14739"/>
        <dbReference type="ChEBI" id="CHEBI:29917"/>
        <dbReference type="ChEBI" id="CHEBI:35235"/>
        <dbReference type="ChEBI" id="CHEBI:57972"/>
        <dbReference type="ChEBI" id="CHEBI:64428"/>
        <dbReference type="EC" id="2.8.1.7"/>
    </reaction>
</comment>
<keyword evidence="8" id="KW-0411">Iron-sulfur</keyword>
<dbReference type="EMBL" id="ADNU01000007">
    <property type="protein sequence ID" value="EFG48628.1"/>
    <property type="molecule type" value="Genomic_DNA"/>
</dbReference>
<evidence type="ECO:0000256" key="7">
    <source>
        <dbReference type="ARBA" id="ARBA00023004"/>
    </source>
</evidence>
<keyword evidence="4 13" id="KW-0808">Transferase</keyword>
<keyword evidence="14" id="KW-1185">Reference proteome</keyword>
<dbReference type="AlphaFoldDB" id="D4YJN7"/>
<dbReference type="GO" id="GO:0031071">
    <property type="term" value="F:cysteine desulfurase activity"/>
    <property type="evidence" value="ECO:0007669"/>
    <property type="project" value="UniProtKB-EC"/>
</dbReference>
<dbReference type="InterPro" id="IPR015422">
    <property type="entry name" value="PyrdxlP-dep_Trfase_small"/>
</dbReference>
<dbReference type="Gene3D" id="3.40.640.10">
    <property type="entry name" value="Type I PLP-dependent aspartate aminotransferase-like (Major domain)"/>
    <property type="match status" value="1"/>
</dbReference>
<dbReference type="InterPro" id="IPR020578">
    <property type="entry name" value="Aminotrans_V_PyrdxlP_BS"/>
</dbReference>
<dbReference type="GO" id="GO:0046872">
    <property type="term" value="F:metal ion binding"/>
    <property type="evidence" value="ECO:0007669"/>
    <property type="project" value="UniProtKB-KW"/>
</dbReference>
<evidence type="ECO:0000313" key="14">
    <source>
        <dbReference type="Proteomes" id="UP000005714"/>
    </source>
</evidence>
<evidence type="ECO:0000313" key="13">
    <source>
        <dbReference type="EMBL" id="EFG48628.1"/>
    </source>
</evidence>
<dbReference type="InterPro" id="IPR016454">
    <property type="entry name" value="Cysteine_dSase"/>
</dbReference>
<dbReference type="RefSeq" id="WP_005881695.1">
    <property type="nucleotide sequence ID" value="NZ_ADNU01000007.1"/>
</dbReference>
<dbReference type="Gene3D" id="3.90.1150.10">
    <property type="entry name" value="Aspartate Aminotransferase, domain 1"/>
    <property type="match status" value="1"/>
</dbReference>
<feature type="domain" description="Aminotransferase class V" evidence="12">
    <location>
        <begin position="3"/>
        <end position="376"/>
    </location>
</feature>
<dbReference type="InterPro" id="IPR015424">
    <property type="entry name" value="PyrdxlP-dep_Trfase"/>
</dbReference>
<dbReference type="Gene3D" id="1.10.260.50">
    <property type="match status" value="1"/>
</dbReference>
<dbReference type="OrthoDB" id="9808002at2"/>
<evidence type="ECO:0000256" key="11">
    <source>
        <dbReference type="SAM" id="MobiDB-lite"/>
    </source>
</evidence>
<dbReference type="PANTHER" id="PTHR11601">
    <property type="entry name" value="CYSTEINE DESULFURYLASE FAMILY MEMBER"/>
    <property type="match status" value="1"/>
</dbReference>
<keyword evidence="5" id="KW-0479">Metal-binding</keyword>